<dbReference type="Pfam" id="PF01284">
    <property type="entry name" value="MARVEL"/>
    <property type="match status" value="1"/>
</dbReference>
<reference evidence="7 8" key="1">
    <citation type="journal article" date="2018" name="Nat. Ecol. Evol.">
        <title>Pezizomycetes genomes reveal the molecular basis of ectomycorrhizal truffle lifestyle.</title>
        <authorList>
            <person name="Murat C."/>
            <person name="Payen T."/>
            <person name="Noel B."/>
            <person name="Kuo A."/>
            <person name="Morin E."/>
            <person name="Chen J."/>
            <person name="Kohler A."/>
            <person name="Krizsan K."/>
            <person name="Balestrini R."/>
            <person name="Da Silva C."/>
            <person name="Montanini B."/>
            <person name="Hainaut M."/>
            <person name="Levati E."/>
            <person name="Barry K.W."/>
            <person name="Belfiori B."/>
            <person name="Cichocki N."/>
            <person name="Clum A."/>
            <person name="Dockter R.B."/>
            <person name="Fauchery L."/>
            <person name="Guy J."/>
            <person name="Iotti M."/>
            <person name="Le Tacon F."/>
            <person name="Lindquist E.A."/>
            <person name="Lipzen A."/>
            <person name="Malagnac F."/>
            <person name="Mello A."/>
            <person name="Molinier V."/>
            <person name="Miyauchi S."/>
            <person name="Poulain J."/>
            <person name="Riccioni C."/>
            <person name="Rubini A."/>
            <person name="Sitrit Y."/>
            <person name="Splivallo R."/>
            <person name="Traeger S."/>
            <person name="Wang M."/>
            <person name="Zifcakova L."/>
            <person name="Wipf D."/>
            <person name="Zambonelli A."/>
            <person name="Paolocci F."/>
            <person name="Nowrousian M."/>
            <person name="Ottonello S."/>
            <person name="Baldrian P."/>
            <person name="Spatafora J.W."/>
            <person name="Henrissat B."/>
            <person name="Nagy L.G."/>
            <person name="Aury J.M."/>
            <person name="Wincker P."/>
            <person name="Grigoriev I.V."/>
            <person name="Bonfante P."/>
            <person name="Martin F.M."/>
        </authorList>
    </citation>
    <scope>NUCLEOTIDE SEQUENCE [LARGE SCALE GENOMIC DNA]</scope>
    <source>
        <strain evidence="7 8">RN42</strain>
    </source>
</reference>
<dbReference type="OrthoDB" id="2117453at2759"/>
<organism evidence="7 8">
    <name type="scientific">Ascobolus immersus RN42</name>
    <dbReference type="NCBI Taxonomy" id="1160509"/>
    <lineage>
        <taxon>Eukaryota</taxon>
        <taxon>Fungi</taxon>
        <taxon>Dikarya</taxon>
        <taxon>Ascomycota</taxon>
        <taxon>Pezizomycotina</taxon>
        <taxon>Pezizomycetes</taxon>
        <taxon>Pezizales</taxon>
        <taxon>Ascobolaceae</taxon>
        <taxon>Ascobolus</taxon>
    </lineage>
</organism>
<dbReference type="PANTHER" id="PTHR37451">
    <property type="entry name" value="MARVEL DOMAIN"/>
    <property type="match status" value="1"/>
</dbReference>
<dbReference type="AlphaFoldDB" id="A0A3N4HT08"/>
<dbReference type="EMBL" id="ML119760">
    <property type="protein sequence ID" value="RPA75648.1"/>
    <property type="molecule type" value="Genomic_DNA"/>
</dbReference>
<keyword evidence="3 5" id="KW-1133">Transmembrane helix</keyword>
<evidence type="ECO:0000313" key="8">
    <source>
        <dbReference type="Proteomes" id="UP000275078"/>
    </source>
</evidence>
<feature type="transmembrane region" description="Helical" evidence="5">
    <location>
        <begin position="187"/>
        <end position="206"/>
    </location>
</feature>
<gene>
    <name evidence="7" type="ORF">BJ508DRAFT_17877</name>
</gene>
<evidence type="ECO:0000256" key="1">
    <source>
        <dbReference type="ARBA" id="ARBA00004141"/>
    </source>
</evidence>
<keyword evidence="4 5" id="KW-0472">Membrane</keyword>
<dbReference type="Proteomes" id="UP000275078">
    <property type="component" value="Unassembled WGS sequence"/>
</dbReference>
<dbReference type="GO" id="GO:0016020">
    <property type="term" value="C:membrane"/>
    <property type="evidence" value="ECO:0007669"/>
    <property type="project" value="UniProtKB-SubCell"/>
</dbReference>
<evidence type="ECO:0000256" key="4">
    <source>
        <dbReference type="ARBA" id="ARBA00023136"/>
    </source>
</evidence>
<evidence type="ECO:0000256" key="3">
    <source>
        <dbReference type="ARBA" id="ARBA00022989"/>
    </source>
</evidence>
<keyword evidence="8" id="KW-1185">Reference proteome</keyword>
<evidence type="ECO:0000256" key="2">
    <source>
        <dbReference type="ARBA" id="ARBA00022692"/>
    </source>
</evidence>
<feature type="domain" description="MARVEL" evidence="6">
    <location>
        <begin position="14"/>
        <end position="115"/>
    </location>
</feature>
<evidence type="ECO:0000313" key="7">
    <source>
        <dbReference type="EMBL" id="RPA75648.1"/>
    </source>
</evidence>
<evidence type="ECO:0000256" key="5">
    <source>
        <dbReference type="SAM" id="Phobius"/>
    </source>
</evidence>
<dbReference type="PANTHER" id="PTHR37451:SF4">
    <property type="entry name" value="MARVEL DOMAIN-CONTAINING PROTEIN"/>
    <property type="match status" value="1"/>
</dbReference>
<evidence type="ECO:0000259" key="6">
    <source>
        <dbReference type="Pfam" id="PF01284"/>
    </source>
</evidence>
<dbReference type="STRING" id="1160509.A0A3N4HT08"/>
<feature type="transmembrane region" description="Helical" evidence="5">
    <location>
        <begin position="12"/>
        <end position="33"/>
    </location>
</feature>
<protein>
    <recommendedName>
        <fullName evidence="6">MARVEL domain-containing protein</fullName>
    </recommendedName>
</protein>
<feature type="transmembrane region" description="Helical" evidence="5">
    <location>
        <begin position="53"/>
        <end position="73"/>
    </location>
</feature>
<comment type="subcellular location">
    <subcellularLocation>
        <location evidence="1">Membrane</location>
        <topology evidence="1">Multi-pass membrane protein</topology>
    </subcellularLocation>
</comment>
<proteinExistence type="predicted"/>
<feature type="transmembrane region" description="Helical" evidence="5">
    <location>
        <begin position="80"/>
        <end position="100"/>
    </location>
</feature>
<name>A0A3N4HT08_ASCIM</name>
<accession>A0A3N4HT08</accession>
<sequence>MPTFAPFVLPRYVFILRIVQVILAVIVLGLTAFPAHVFTRDVGDVHESTAFNLFTPSFTILVLIFFFVTPAHFPKVFNRWAVLALESLTWIFWLVAFALMSDFTRKTSWYGKNTSRLLRKRQNSNLDGAYLYDRPEEESSFSSGSGGYSGYSSGYSSGGSSSGYGSSGSFSSADFGGPITTSGVSGWWAMCATASAVGAVTWYKLYS</sequence>
<dbReference type="InterPro" id="IPR008253">
    <property type="entry name" value="Marvel"/>
</dbReference>
<keyword evidence="2 5" id="KW-0812">Transmembrane</keyword>